<dbReference type="Pfam" id="PF13412">
    <property type="entry name" value="HTH_24"/>
    <property type="match status" value="1"/>
</dbReference>
<dbReference type="Proteomes" id="UP000216074">
    <property type="component" value="Unassembled WGS sequence"/>
</dbReference>
<dbReference type="PRINTS" id="PR00033">
    <property type="entry name" value="HTHASNC"/>
</dbReference>
<feature type="domain" description="HTH asnC-type" evidence="5">
    <location>
        <begin position="191"/>
        <end position="223"/>
    </location>
</feature>
<keyword evidence="2" id="KW-0238">DNA-binding</keyword>
<dbReference type="InterPro" id="IPR036390">
    <property type="entry name" value="WH_DNA-bd_sf"/>
</dbReference>
<dbReference type="InterPro" id="IPR011008">
    <property type="entry name" value="Dimeric_a/b-barrel"/>
</dbReference>
<dbReference type="GO" id="GO:0043565">
    <property type="term" value="F:sequence-specific DNA binding"/>
    <property type="evidence" value="ECO:0007669"/>
    <property type="project" value="InterPro"/>
</dbReference>
<sequence length="338" mass="36612">MTVIHSTVQRRDLEVISALQRDGRLSMAALADQLGISVYAATDSYRRLTASGVMSVVPVINPLSLSNYCQVIVGLRINGARDAAIAQLQAMPQVTYVVRTLGDADIIAEAVVYTNAAMDHFLKNDLRRLPGLERVHVFSCAKLVLDDHNVSVVNRMLASLGGEPTMTKHDANVGANIPMTSLGERLAETFNALQADGRASYATVGAQLGVTHTAVRGRVKRLEDAGIMRIMATVSPMKLGAFAQAFIGLAVRPPHELELDRLTAIDEVTYVMSGVGLSGADYLVEMIADDDDALWHAVDRSIRSLDGIEQCWWATTVSVDKESYWLDPPVEATHIAAD</sequence>
<dbReference type="InterPro" id="IPR019888">
    <property type="entry name" value="Tscrpt_reg_AsnC-like"/>
</dbReference>
<dbReference type="PANTHER" id="PTHR30154:SF34">
    <property type="entry name" value="TRANSCRIPTIONAL REGULATOR AZLB"/>
    <property type="match status" value="1"/>
</dbReference>
<dbReference type="Pfam" id="PF01037">
    <property type="entry name" value="AsnC_trans_reg"/>
    <property type="match status" value="1"/>
</dbReference>
<gene>
    <name evidence="6" type="ORF">BHAP_2070</name>
</gene>
<keyword evidence="3" id="KW-0804">Transcription</keyword>
<dbReference type="SUPFAM" id="SSF46785">
    <property type="entry name" value="Winged helix' DNA-binding domain"/>
    <property type="match status" value="2"/>
</dbReference>
<dbReference type="Gene3D" id="1.10.10.10">
    <property type="entry name" value="Winged helix-like DNA-binding domain superfamily/Winged helix DNA-binding domain"/>
    <property type="match status" value="2"/>
</dbReference>
<protein>
    <submittedName>
        <fullName evidence="6">Transcriptional regulator</fullName>
    </submittedName>
</protein>
<dbReference type="PANTHER" id="PTHR30154">
    <property type="entry name" value="LEUCINE-RESPONSIVE REGULATORY PROTEIN"/>
    <property type="match status" value="1"/>
</dbReference>
<keyword evidence="1" id="KW-0805">Transcription regulation</keyword>
<dbReference type="AlphaFoldDB" id="A0A261FV04"/>
<dbReference type="RefSeq" id="WP_244569394.1">
    <property type="nucleotide sequence ID" value="NZ_MWWY01000045.1"/>
</dbReference>
<dbReference type="SUPFAM" id="SSF54909">
    <property type="entry name" value="Dimeric alpha+beta barrel"/>
    <property type="match status" value="1"/>
</dbReference>
<organism evidence="6 7">
    <name type="scientific">Bifidobacterium hapali</name>
    <dbReference type="NCBI Taxonomy" id="1630172"/>
    <lineage>
        <taxon>Bacteria</taxon>
        <taxon>Bacillati</taxon>
        <taxon>Actinomycetota</taxon>
        <taxon>Actinomycetes</taxon>
        <taxon>Bifidobacteriales</taxon>
        <taxon>Bifidobacteriaceae</taxon>
        <taxon>Bifidobacterium</taxon>
    </lineage>
</organism>
<dbReference type="GO" id="GO:0043200">
    <property type="term" value="P:response to amino acid"/>
    <property type="evidence" value="ECO:0007669"/>
    <property type="project" value="TreeGrafter"/>
</dbReference>
<reference evidence="6 7" key="1">
    <citation type="journal article" date="2017" name="BMC Genomics">
        <title>Comparative genomic and phylogenomic analyses of the Bifidobacteriaceae family.</title>
        <authorList>
            <person name="Lugli G.A."/>
            <person name="Milani C."/>
            <person name="Turroni F."/>
            <person name="Duranti S."/>
            <person name="Mancabelli L."/>
            <person name="Mangifesta M."/>
            <person name="Ferrario C."/>
            <person name="Modesto M."/>
            <person name="Mattarelli P."/>
            <person name="Jiri K."/>
            <person name="van Sinderen D."/>
            <person name="Ventura M."/>
        </authorList>
    </citation>
    <scope>NUCLEOTIDE SEQUENCE [LARGE SCALE GENOMIC DNA]</scope>
    <source>
        <strain evidence="6 7">DSM 100202</strain>
    </source>
</reference>
<name>A0A261FV04_9BIFI</name>
<dbReference type="GO" id="GO:0005829">
    <property type="term" value="C:cytosol"/>
    <property type="evidence" value="ECO:0007669"/>
    <property type="project" value="TreeGrafter"/>
</dbReference>
<comment type="caution">
    <text evidence="6">The sequence shown here is derived from an EMBL/GenBank/DDBJ whole genome shotgun (WGS) entry which is preliminary data.</text>
</comment>
<proteinExistence type="predicted"/>
<accession>A0A261FV04</accession>
<dbReference type="InterPro" id="IPR000485">
    <property type="entry name" value="AsnC-type_HTH_dom"/>
</dbReference>
<keyword evidence="7" id="KW-1185">Reference proteome</keyword>
<feature type="domain" description="Transcription regulator AsnC/Lrp ligand binding" evidence="4">
    <location>
        <begin position="75"/>
        <end position="137"/>
    </location>
</feature>
<dbReference type="Pfam" id="PF13404">
    <property type="entry name" value="HTH_AsnC-type"/>
    <property type="match status" value="1"/>
</dbReference>
<dbReference type="InterPro" id="IPR036388">
    <property type="entry name" value="WH-like_DNA-bd_sf"/>
</dbReference>
<evidence type="ECO:0000259" key="4">
    <source>
        <dbReference type="Pfam" id="PF01037"/>
    </source>
</evidence>
<evidence type="ECO:0000313" key="6">
    <source>
        <dbReference type="EMBL" id="OZG62596.1"/>
    </source>
</evidence>
<dbReference type="InterPro" id="IPR019887">
    <property type="entry name" value="Tscrpt_reg_AsnC/Lrp_C"/>
</dbReference>
<dbReference type="Gene3D" id="3.30.70.920">
    <property type="match status" value="2"/>
</dbReference>
<evidence type="ECO:0000256" key="2">
    <source>
        <dbReference type="ARBA" id="ARBA00023125"/>
    </source>
</evidence>
<evidence type="ECO:0000256" key="1">
    <source>
        <dbReference type="ARBA" id="ARBA00023015"/>
    </source>
</evidence>
<evidence type="ECO:0000256" key="3">
    <source>
        <dbReference type="ARBA" id="ARBA00023163"/>
    </source>
</evidence>
<evidence type="ECO:0000259" key="5">
    <source>
        <dbReference type="Pfam" id="PF13404"/>
    </source>
</evidence>
<dbReference type="EMBL" id="MWWY01000045">
    <property type="protein sequence ID" value="OZG62596.1"/>
    <property type="molecule type" value="Genomic_DNA"/>
</dbReference>
<evidence type="ECO:0000313" key="7">
    <source>
        <dbReference type="Proteomes" id="UP000216074"/>
    </source>
</evidence>
<dbReference type="SMART" id="SM00344">
    <property type="entry name" value="HTH_ASNC"/>
    <property type="match status" value="2"/>
</dbReference>